<evidence type="ECO:0000256" key="1">
    <source>
        <dbReference type="SAM" id="MobiDB-lite"/>
    </source>
</evidence>
<keyword evidence="2" id="KW-1133">Transmembrane helix</keyword>
<evidence type="ECO:0000313" key="4">
    <source>
        <dbReference type="Proteomes" id="UP000320390"/>
    </source>
</evidence>
<keyword evidence="4" id="KW-1185">Reference proteome</keyword>
<dbReference type="AlphaFoldDB" id="A0A518ENX1"/>
<dbReference type="Gene3D" id="3.30.70.1430">
    <property type="entry name" value="Multidrug efflux transporter AcrB pore domain"/>
    <property type="match status" value="2"/>
</dbReference>
<dbReference type="InterPro" id="IPR001036">
    <property type="entry name" value="Acrflvin-R"/>
</dbReference>
<reference evidence="3 4" key="1">
    <citation type="submission" date="2019-02" db="EMBL/GenBank/DDBJ databases">
        <title>Deep-cultivation of Planctomycetes and their phenomic and genomic characterization uncovers novel biology.</title>
        <authorList>
            <person name="Wiegand S."/>
            <person name="Jogler M."/>
            <person name="Boedeker C."/>
            <person name="Pinto D."/>
            <person name="Vollmers J."/>
            <person name="Rivas-Marin E."/>
            <person name="Kohn T."/>
            <person name="Peeters S.H."/>
            <person name="Heuer A."/>
            <person name="Rast P."/>
            <person name="Oberbeckmann S."/>
            <person name="Bunk B."/>
            <person name="Jeske O."/>
            <person name="Meyerdierks A."/>
            <person name="Storesund J.E."/>
            <person name="Kallscheuer N."/>
            <person name="Luecker S."/>
            <person name="Lage O.M."/>
            <person name="Pohl T."/>
            <person name="Merkel B.J."/>
            <person name="Hornburger P."/>
            <person name="Mueller R.-W."/>
            <person name="Bruemmer F."/>
            <person name="Labrenz M."/>
            <person name="Spormann A.M."/>
            <person name="Op den Camp H."/>
            <person name="Overmann J."/>
            <person name="Amann R."/>
            <person name="Jetten M.S.M."/>
            <person name="Mascher T."/>
            <person name="Medema M.H."/>
            <person name="Devos D.P."/>
            <person name="Kaster A.-K."/>
            <person name="Ovreas L."/>
            <person name="Rohde M."/>
            <person name="Galperin M.Y."/>
            <person name="Jogler C."/>
        </authorList>
    </citation>
    <scope>NUCLEOTIDE SEQUENCE [LARGE SCALE GENOMIC DNA]</scope>
    <source>
        <strain evidence="3 4">Poly30</strain>
    </source>
</reference>
<dbReference type="GO" id="GO:0005886">
    <property type="term" value="C:plasma membrane"/>
    <property type="evidence" value="ECO:0007669"/>
    <property type="project" value="TreeGrafter"/>
</dbReference>
<feature type="transmembrane region" description="Helical" evidence="2">
    <location>
        <begin position="875"/>
        <end position="895"/>
    </location>
</feature>
<dbReference type="SUPFAM" id="SSF82714">
    <property type="entry name" value="Multidrug efflux transporter AcrB TolC docking domain, DN and DC subdomains"/>
    <property type="match status" value="2"/>
</dbReference>
<name>A0A518ENX1_9BACT</name>
<feature type="transmembrane region" description="Helical" evidence="2">
    <location>
        <begin position="902"/>
        <end position="924"/>
    </location>
</feature>
<dbReference type="PANTHER" id="PTHR32063:SF33">
    <property type="entry name" value="RND SUPERFAMILY EFFLUX PUMP PERMEASE COMPONENT"/>
    <property type="match status" value="1"/>
</dbReference>
<dbReference type="EMBL" id="CP036434">
    <property type="protein sequence ID" value="QDV05792.1"/>
    <property type="molecule type" value="Genomic_DNA"/>
</dbReference>
<accession>A0A518ENX1</accession>
<feature type="transmembrane region" description="Helical" evidence="2">
    <location>
        <begin position="349"/>
        <end position="368"/>
    </location>
</feature>
<feature type="transmembrane region" description="Helical" evidence="2">
    <location>
        <begin position="374"/>
        <end position="392"/>
    </location>
</feature>
<feature type="transmembrane region" description="Helical" evidence="2">
    <location>
        <begin position="404"/>
        <end position="426"/>
    </location>
</feature>
<dbReference type="Gene3D" id="3.30.70.1440">
    <property type="entry name" value="Multidrug efflux transporter AcrB pore domain"/>
    <property type="match status" value="1"/>
</dbReference>
<sequence>MSADHAPADEGPATEPYKSPGGPIAWMATNSIAANLVMIVLMVGGLIFATQVTQEVFPEFDLDQVVVRVPYPGASPAEVEQGILLAIEDQVSGVDDVKKVTSQALEGVGTVTIELVLGGDTSKALQDVKNEIDRITTFPLEAEEPVVSLAERPRKVMSVLVHGPMPEASLRTLTERVRDLLIAHEDITVAELGAAKGYEIAVEIPSANLRSYGLTLPSVASTIQRAALELPAGEVRTQSGEILLRTQERRDLGAEFADLPLVTTDAGSVVRARDIGQVVDAFAEDDIEATYNGQPAMEITVNRVGKETPLAVAQAVRDVLADLRIDLPEGVGVTVWDDQSKRYEERLDLLGRNAIMGLGLVLLLLGLFLEPRVAFWVTMGIVISVLGSFVVFPTTGATINMVSLFAFIVTLGIIVDDAIIVGENIFEKRQNGVPALQAAIEGTREIAGPVVFAVLTNIIAFMPLFFVPGSIGKIFRQIPAVVVSVFAISLIESLFILPAHLSHDSKPGKIMRALSAPSLFVTRVFDRLSERWFAPLVDMSLRNRYLIPALGVALLIISIGIVGGGLIRSSFLPRIDSDVVTATARLPVGVPISEARRVRAAVQASIAGAIEDLNEDPVGGIYTQIGGTSGSANELSLRVELLPPSERKTGGIEFSRVWRQATGEVPGVESLTFSATSMGPGGKAIDIQLTGPEQKQLEQAARDLTETLGRYEGVSDLDDGTASGKRQLSFSLTPEALSLGLTAQDVAAQVRASFFGAEALRQQRGRNEVKVLVRLPREERERLSTVEDLMLRTPSGGEIPLSVATKTDEGRSYTSIDRRDSQRIIAVTGDVDPTVGDANVILDSVREKDLAELAERYPGLGYSFEGEQESRRESLSALALGMGFALFSIFAMLAIPLKSYSLPLIVLSGAPFGIIGALMGHFVLGYGLSLMSMFGIIALTGVVVNDSLVLVVTANLYRDRGMTAFEAMHQASVRRLRPIMLTSLTTSLGLLPMMLESSAQARFLVPMAISLGFGVLFSTLVILLLVPCLYLIREDVIDIARVARGKKARGDGLGAASHEIAQGA</sequence>
<evidence type="ECO:0000256" key="2">
    <source>
        <dbReference type="SAM" id="Phobius"/>
    </source>
</evidence>
<organism evidence="3 4">
    <name type="scientific">Saltatorellus ferox</name>
    <dbReference type="NCBI Taxonomy" id="2528018"/>
    <lineage>
        <taxon>Bacteria</taxon>
        <taxon>Pseudomonadati</taxon>
        <taxon>Planctomycetota</taxon>
        <taxon>Planctomycetia</taxon>
        <taxon>Planctomycetia incertae sedis</taxon>
        <taxon>Saltatorellus</taxon>
    </lineage>
</organism>
<proteinExistence type="predicted"/>
<dbReference type="OrthoDB" id="9806532at2"/>
<feature type="transmembrane region" description="Helical" evidence="2">
    <location>
        <begin position="24"/>
        <end position="49"/>
    </location>
</feature>
<feature type="transmembrane region" description="Helical" evidence="2">
    <location>
        <begin position="446"/>
        <end position="466"/>
    </location>
</feature>
<dbReference type="Proteomes" id="UP000320390">
    <property type="component" value="Chromosome"/>
</dbReference>
<feature type="transmembrane region" description="Helical" evidence="2">
    <location>
        <begin position="545"/>
        <end position="567"/>
    </location>
</feature>
<evidence type="ECO:0000313" key="3">
    <source>
        <dbReference type="EMBL" id="QDV05792.1"/>
    </source>
</evidence>
<dbReference type="Gene3D" id="3.30.70.1320">
    <property type="entry name" value="Multidrug efflux transporter AcrB pore domain like"/>
    <property type="match status" value="1"/>
</dbReference>
<dbReference type="InterPro" id="IPR027463">
    <property type="entry name" value="AcrB_DN_DC_subdom"/>
</dbReference>
<dbReference type="SUPFAM" id="SSF82866">
    <property type="entry name" value="Multidrug efflux transporter AcrB transmembrane domain"/>
    <property type="match status" value="2"/>
</dbReference>
<keyword evidence="2" id="KW-0472">Membrane</keyword>
<dbReference type="PRINTS" id="PR00702">
    <property type="entry name" value="ACRIFLAVINRP"/>
</dbReference>
<dbReference type="PANTHER" id="PTHR32063">
    <property type="match status" value="1"/>
</dbReference>
<feature type="transmembrane region" description="Helical" evidence="2">
    <location>
        <begin position="978"/>
        <end position="995"/>
    </location>
</feature>
<feature type="transmembrane region" description="Helical" evidence="2">
    <location>
        <begin position="1007"/>
        <end position="1032"/>
    </location>
</feature>
<feature type="region of interest" description="Disordered" evidence="1">
    <location>
        <begin position="1"/>
        <end position="20"/>
    </location>
</feature>
<dbReference type="Gene3D" id="1.20.1640.10">
    <property type="entry name" value="Multidrug efflux transporter AcrB transmembrane domain"/>
    <property type="match status" value="2"/>
</dbReference>
<dbReference type="Gene3D" id="3.30.2090.10">
    <property type="entry name" value="Multidrug efflux transporter AcrB TolC docking domain, DN and DC subdomains"/>
    <property type="match status" value="2"/>
</dbReference>
<dbReference type="Pfam" id="PF00873">
    <property type="entry name" value="ACR_tran"/>
    <property type="match status" value="1"/>
</dbReference>
<dbReference type="SUPFAM" id="SSF82693">
    <property type="entry name" value="Multidrug efflux transporter AcrB pore domain, PN1, PN2, PC1 and PC2 subdomains"/>
    <property type="match status" value="1"/>
</dbReference>
<gene>
    <name evidence="3" type="primary">mexB_2</name>
    <name evidence="3" type="ORF">Poly30_12940</name>
</gene>
<feature type="transmembrane region" description="Helical" evidence="2">
    <location>
        <begin position="930"/>
        <end position="957"/>
    </location>
</feature>
<protein>
    <submittedName>
        <fullName evidence="3">Multidrug resistance protein MexB</fullName>
    </submittedName>
</protein>
<keyword evidence="2" id="KW-0812">Transmembrane</keyword>
<dbReference type="RefSeq" id="WP_145195405.1">
    <property type="nucleotide sequence ID" value="NZ_CP036434.1"/>
</dbReference>
<dbReference type="GO" id="GO:0042910">
    <property type="term" value="F:xenobiotic transmembrane transporter activity"/>
    <property type="evidence" value="ECO:0007669"/>
    <property type="project" value="TreeGrafter"/>
</dbReference>